<keyword evidence="4" id="KW-1185">Reference proteome</keyword>
<accession>A0A1R2CI82</accession>
<proteinExistence type="inferred from homology"/>
<dbReference type="EMBL" id="MPUH01000143">
    <property type="protein sequence ID" value="OMJ88739.1"/>
    <property type="molecule type" value="Genomic_DNA"/>
</dbReference>
<protein>
    <recommendedName>
        <fullName evidence="5">Actin-related protein 8</fullName>
    </recommendedName>
</protein>
<evidence type="ECO:0008006" key="5">
    <source>
        <dbReference type="Google" id="ProtNLM"/>
    </source>
</evidence>
<comment type="caution">
    <text evidence="3">The sequence shown here is derived from an EMBL/GenBank/DDBJ whole genome shotgun (WGS) entry which is preliminary data.</text>
</comment>
<dbReference type="CDD" id="cd10206">
    <property type="entry name" value="ASKHA_NBD_Arp8-like"/>
    <property type="match status" value="1"/>
</dbReference>
<dbReference type="SUPFAM" id="SSF53067">
    <property type="entry name" value="Actin-like ATPase domain"/>
    <property type="match status" value="2"/>
</dbReference>
<organism evidence="3 4">
    <name type="scientific">Stentor coeruleus</name>
    <dbReference type="NCBI Taxonomy" id="5963"/>
    <lineage>
        <taxon>Eukaryota</taxon>
        <taxon>Sar</taxon>
        <taxon>Alveolata</taxon>
        <taxon>Ciliophora</taxon>
        <taxon>Postciliodesmatophora</taxon>
        <taxon>Heterotrichea</taxon>
        <taxon>Heterotrichida</taxon>
        <taxon>Stentoridae</taxon>
        <taxon>Stentor</taxon>
    </lineage>
</organism>
<evidence type="ECO:0000256" key="1">
    <source>
        <dbReference type="ARBA" id="ARBA00049360"/>
    </source>
</evidence>
<evidence type="ECO:0000313" key="4">
    <source>
        <dbReference type="Proteomes" id="UP000187209"/>
    </source>
</evidence>
<comment type="catalytic activity">
    <reaction evidence="1">
        <text>ATP + H2O = ADP + phosphate + H(+)</text>
        <dbReference type="Rhea" id="RHEA:13065"/>
        <dbReference type="ChEBI" id="CHEBI:15377"/>
        <dbReference type="ChEBI" id="CHEBI:15378"/>
        <dbReference type="ChEBI" id="CHEBI:30616"/>
        <dbReference type="ChEBI" id="CHEBI:43474"/>
        <dbReference type="ChEBI" id="CHEBI:456216"/>
    </reaction>
</comment>
<comment type="similarity">
    <text evidence="2">Belongs to the actin family.</text>
</comment>
<dbReference type="Pfam" id="PF00022">
    <property type="entry name" value="Actin"/>
    <property type="match status" value="1"/>
</dbReference>
<dbReference type="SMART" id="SM00268">
    <property type="entry name" value="ACTIN"/>
    <property type="match status" value="1"/>
</dbReference>
<name>A0A1R2CI82_9CILI</name>
<dbReference type="OrthoDB" id="5572108at2759"/>
<dbReference type="InterPro" id="IPR004000">
    <property type="entry name" value="Actin"/>
</dbReference>
<dbReference type="AlphaFoldDB" id="A0A1R2CI82"/>
<sequence length="541" mass="61087">MENKSSETIVIQLGSLNLRVGFGNQMQPYTIPNVIAYRGSPQVTPYPPCDAETLFKAYSMVQNYLLSTGFLKDHIPKIVLPTKKKAKAKPVDEEDGESEIEIFAISEYTDTGHHPGFFVGEEAYNLAPNENYTKHWPIARGHFNITPNQSFRTVLGDLERILEYTAIRILKIPREMFQQFSIVLIIPDAFYKDQVKALVDILLRNLGFRSIFIQQESVSAIFGAGVPSACVVDIGASHVNVICVDEGVELPKTHIRQYYAGKDIDLLLMRILTRPESESPDQLRLVEALKKDACRLMQQENQVSYICRAKNSMLKVGSTNPALAVAAHSLFHTSLLEISSGPPKMPFILHPSLSDTDDYLDDLIESKIEPLPHPTQENKILSLDQLIIKSILALETPDLKKKMANCILLTGGGGMFPDLVDILEDRLINRFPEEGGVDRVEVKASITHSDSEGNKEHIRPDHLIWVGGTVIPNLESAKELWISRARWVGEWQPTEAKEELMANFVSFDNHYQLAEMCRKWRRDRPLEGGVRLIREKSTFIW</sequence>
<evidence type="ECO:0000256" key="2">
    <source>
        <dbReference type="RuleBase" id="RU000487"/>
    </source>
</evidence>
<reference evidence="3 4" key="1">
    <citation type="submission" date="2016-11" db="EMBL/GenBank/DDBJ databases">
        <title>The macronuclear genome of Stentor coeruleus: a giant cell with tiny introns.</title>
        <authorList>
            <person name="Slabodnick M."/>
            <person name="Ruby J.G."/>
            <person name="Reiff S.B."/>
            <person name="Swart E.C."/>
            <person name="Gosai S."/>
            <person name="Prabakaran S."/>
            <person name="Witkowska E."/>
            <person name="Larue G.E."/>
            <person name="Fisher S."/>
            <person name="Freeman R.M."/>
            <person name="Gunawardena J."/>
            <person name="Chu W."/>
            <person name="Stover N.A."/>
            <person name="Gregory B.D."/>
            <person name="Nowacki M."/>
            <person name="Derisi J."/>
            <person name="Roy S.W."/>
            <person name="Marshall W.F."/>
            <person name="Sood P."/>
        </authorList>
    </citation>
    <scope>NUCLEOTIDE SEQUENCE [LARGE SCALE GENOMIC DNA]</scope>
    <source>
        <strain evidence="3">WM001</strain>
    </source>
</reference>
<dbReference type="Proteomes" id="UP000187209">
    <property type="component" value="Unassembled WGS sequence"/>
</dbReference>
<dbReference type="Gene3D" id="3.30.420.40">
    <property type="match status" value="3"/>
</dbReference>
<dbReference type="PANTHER" id="PTHR11937">
    <property type="entry name" value="ACTIN"/>
    <property type="match status" value="1"/>
</dbReference>
<dbReference type="InterPro" id="IPR043129">
    <property type="entry name" value="ATPase_NBD"/>
</dbReference>
<gene>
    <name evidence="3" type="ORF">SteCoe_9284</name>
</gene>
<evidence type="ECO:0000313" key="3">
    <source>
        <dbReference type="EMBL" id="OMJ88739.1"/>
    </source>
</evidence>